<dbReference type="AlphaFoldDB" id="A0A9W3CW99"/>
<dbReference type="RefSeq" id="XP_056855688.1">
    <property type="nucleotide sequence ID" value="XM_056999708.1"/>
</dbReference>
<feature type="domain" description="DUF7651" evidence="4">
    <location>
        <begin position="73"/>
        <end position="268"/>
    </location>
</feature>
<dbReference type="GO" id="GO:0031490">
    <property type="term" value="F:chromatin DNA binding"/>
    <property type="evidence" value="ECO:0007669"/>
    <property type="project" value="TreeGrafter"/>
</dbReference>
<keyword evidence="1" id="KW-0805">Transcription regulation</keyword>
<evidence type="ECO:0000313" key="6">
    <source>
        <dbReference type="RefSeq" id="XP_056855688.1"/>
    </source>
</evidence>
<evidence type="ECO:0000259" key="3">
    <source>
        <dbReference type="Pfam" id="PF23320"/>
    </source>
</evidence>
<dbReference type="PANTHER" id="PTHR22597:SF22">
    <property type="entry name" value="POLYCOMB GROUP PROTEIN EMBRYONIC FLOWER 2-RELATED"/>
    <property type="match status" value="1"/>
</dbReference>
<dbReference type="Pfam" id="PF23320">
    <property type="entry name" value="Zn_SUZ12"/>
    <property type="match status" value="1"/>
</dbReference>
<reference evidence="6" key="1">
    <citation type="submission" date="2025-08" db="UniProtKB">
        <authorList>
            <consortium name="RefSeq"/>
        </authorList>
    </citation>
    <scope>IDENTIFICATION</scope>
    <source>
        <tissue evidence="6">Leaf</tissue>
    </source>
</reference>
<dbReference type="Pfam" id="PF24663">
    <property type="entry name" value="DUF7651"/>
    <property type="match status" value="1"/>
</dbReference>
<dbReference type="GO" id="GO:0005634">
    <property type="term" value="C:nucleus"/>
    <property type="evidence" value="ECO:0007669"/>
    <property type="project" value="TreeGrafter"/>
</dbReference>
<dbReference type="OrthoDB" id="166746at2759"/>
<dbReference type="InterPro" id="IPR057540">
    <property type="entry name" value="Znf_SUZ12"/>
</dbReference>
<evidence type="ECO:0000256" key="1">
    <source>
        <dbReference type="ARBA" id="ARBA00023015"/>
    </source>
</evidence>
<organism evidence="5 6">
    <name type="scientific">Raphanus sativus</name>
    <name type="common">Radish</name>
    <name type="synonym">Raphanus raphanistrum var. sativus</name>
    <dbReference type="NCBI Taxonomy" id="3726"/>
    <lineage>
        <taxon>Eukaryota</taxon>
        <taxon>Viridiplantae</taxon>
        <taxon>Streptophyta</taxon>
        <taxon>Embryophyta</taxon>
        <taxon>Tracheophyta</taxon>
        <taxon>Spermatophyta</taxon>
        <taxon>Magnoliopsida</taxon>
        <taxon>eudicotyledons</taxon>
        <taxon>Gunneridae</taxon>
        <taxon>Pentapetalae</taxon>
        <taxon>rosids</taxon>
        <taxon>malvids</taxon>
        <taxon>Brassicales</taxon>
        <taxon>Brassicaceae</taxon>
        <taxon>Brassiceae</taxon>
        <taxon>Raphanus</taxon>
    </lineage>
</organism>
<evidence type="ECO:0000313" key="5">
    <source>
        <dbReference type="Proteomes" id="UP000504610"/>
    </source>
</evidence>
<keyword evidence="5" id="KW-1185">Reference proteome</keyword>
<evidence type="ECO:0000259" key="4">
    <source>
        <dbReference type="Pfam" id="PF24663"/>
    </source>
</evidence>
<gene>
    <name evidence="6" type="primary">LOC130505111</name>
</gene>
<evidence type="ECO:0000256" key="2">
    <source>
        <dbReference type="ARBA" id="ARBA00023163"/>
    </source>
</evidence>
<dbReference type="PANTHER" id="PTHR22597">
    <property type="entry name" value="POLYCOMB GROUP PROTEIN"/>
    <property type="match status" value="1"/>
</dbReference>
<protein>
    <submittedName>
        <fullName evidence="6">Polycomb group protein EMBRYONIC FLOWER 2-like</fullName>
    </submittedName>
</protein>
<keyword evidence="2" id="KW-0804">Transcription</keyword>
<sequence>MTNSRLITRRCRTSCCSRRTYQMHHEDFHVHMSEEEKIAAEESLKAYGKTIELDNILQRRAKKNPLFLQRSLSYQIEAKHQRRIQMTVSLSDTQKLFPIYVLLARLVSPKPTAECSAVYKFSRACILTGVLGVDGVSQAQAKFFLPDMNELALEAKSGSLAILFISFARLQNSQFGIGSSNIHSGISRGNCLWSKIPLESIYSSWQKYPNKDLEQKANSVSLVETQPCSVQIQSMSEEKCIAIQVPSNPLTSSSPQQMKVTISAEEVAPTEKSPYNSLSFNDVPSSSMLEIIRSRAGNVIFNYIYYNNKLQKTEVTEDFTCAICLVKCASFKVDFHFYSHSYSESNIHLFGNQAPPVENNNFEIKSGLLTQLSTTSFMAWQLKILSIILYKFDQYCSLSKTNGVSEDAFKLKLFPFSLGDQGTISGRGLSQVTLSPLGGM</sequence>
<dbReference type="KEGG" id="rsz:130505111"/>
<name>A0A9W3CW99_RAPSA</name>
<dbReference type="Proteomes" id="UP000504610">
    <property type="component" value="Unplaced"/>
</dbReference>
<feature type="domain" description="Polycomb protein SUZ12-like zinc finger" evidence="3">
    <location>
        <begin position="297"/>
        <end position="332"/>
    </location>
</feature>
<proteinExistence type="predicted"/>
<accession>A0A9W3CW99</accession>
<dbReference type="GeneID" id="130505111"/>
<dbReference type="InterPro" id="IPR056068">
    <property type="entry name" value="EMF2-like_DUF7651"/>
</dbReference>